<evidence type="ECO:0000313" key="3">
    <source>
        <dbReference type="EMBL" id="PPJ39794.1"/>
    </source>
</evidence>
<name>A0A2S6AX94_9NOCA</name>
<dbReference type="AlphaFoldDB" id="A0A2S6AX94"/>
<feature type="transmembrane region" description="Helical" evidence="1">
    <location>
        <begin position="12"/>
        <end position="36"/>
    </location>
</feature>
<comment type="caution">
    <text evidence="3">The sequence shown here is derived from an EMBL/GenBank/DDBJ whole genome shotgun (WGS) entry which is preliminary data.</text>
</comment>
<accession>A0A2S6AX94</accession>
<evidence type="ECO:0000256" key="1">
    <source>
        <dbReference type="SAM" id="Phobius"/>
    </source>
</evidence>
<keyword evidence="1" id="KW-1133">Transmembrane helix</keyword>
<gene>
    <name evidence="3" type="ORF">C5E45_01225</name>
</gene>
<reference evidence="3 4" key="1">
    <citation type="submission" date="2018-02" db="EMBL/GenBank/DDBJ databases">
        <title>8 Nocardia nova and 1 Nocardia cyriacigeorgica strain used for evolution to TMP-SMX.</title>
        <authorList>
            <person name="Mehta H."/>
            <person name="Weng J."/>
            <person name="Shamoo Y."/>
        </authorList>
    </citation>
    <scope>NUCLEOTIDE SEQUENCE [LARGE SCALE GENOMIC DNA]</scope>
    <source>
        <strain evidence="3 4">MDA3139</strain>
    </source>
</reference>
<dbReference type="OrthoDB" id="3748887at2"/>
<dbReference type="RefSeq" id="WP_104374111.1">
    <property type="nucleotide sequence ID" value="NZ_PSZC01000001.1"/>
</dbReference>
<keyword evidence="1" id="KW-0472">Membrane</keyword>
<evidence type="ECO:0000313" key="4">
    <source>
        <dbReference type="Proteomes" id="UP000239874"/>
    </source>
</evidence>
<dbReference type="Pfam" id="PF09851">
    <property type="entry name" value="SHOCT"/>
    <property type="match status" value="1"/>
</dbReference>
<sequence length="89" mass="9774">MMMWYGNGMSGWGYAFMIIGMVIFWALIGAGIVALIRYSGNSSSTIPNTPPQQHGPSPQQILAERYARGEIDEEEYTRRTKTLGTGTAA</sequence>
<dbReference type="EMBL" id="PSZC01000001">
    <property type="protein sequence ID" value="PPJ39794.1"/>
    <property type="molecule type" value="Genomic_DNA"/>
</dbReference>
<dbReference type="InterPro" id="IPR018649">
    <property type="entry name" value="SHOCT"/>
</dbReference>
<feature type="domain" description="SHOCT" evidence="2">
    <location>
        <begin position="60"/>
        <end position="79"/>
    </location>
</feature>
<proteinExistence type="predicted"/>
<protein>
    <recommendedName>
        <fullName evidence="2">SHOCT domain-containing protein</fullName>
    </recommendedName>
</protein>
<evidence type="ECO:0000259" key="2">
    <source>
        <dbReference type="Pfam" id="PF09851"/>
    </source>
</evidence>
<organism evidence="3 4">
    <name type="scientific">Nocardia nova</name>
    <dbReference type="NCBI Taxonomy" id="37330"/>
    <lineage>
        <taxon>Bacteria</taxon>
        <taxon>Bacillati</taxon>
        <taxon>Actinomycetota</taxon>
        <taxon>Actinomycetes</taxon>
        <taxon>Mycobacteriales</taxon>
        <taxon>Nocardiaceae</taxon>
        <taxon>Nocardia</taxon>
    </lineage>
</organism>
<dbReference type="Proteomes" id="UP000239874">
    <property type="component" value="Unassembled WGS sequence"/>
</dbReference>
<keyword evidence="1" id="KW-0812">Transmembrane</keyword>